<accession>A0A835Z4B1</accession>
<evidence type="ECO:0000313" key="1">
    <source>
        <dbReference type="EMBL" id="KAG5185422.1"/>
    </source>
</evidence>
<dbReference type="AlphaFoldDB" id="A0A835Z4B1"/>
<keyword evidence="2" id="KW-1185">Reference proteome</keyword>
<dbReference type="Proteomes" id="UP000664859">
    <property type="component" value="Unassembled WGS sequence"/>
</dbReference>
<organism evidence="1 2">
    <name type="scientific">Tribonema minus</name>
    <dbReference type="NCBI Taxonomy" id="303371"/>
    <lineage>
        <taxon>Eukaryota</taxon>
        <taxon>Sar</taxon>
        <taxon>Stramenopiles</taxon>
        <taxon>Ochrophyta</taxon>
        <taxon>PX clade</taxon>
        <taxon>Xanthophyceae</taxon>
        <taxon>Tribonematales</taxon>
        <taxon>Tribonemataceae</taxon>
        <taxon>Tribonema</taxon>
    </lineage>
</organism>
<evidence type="ECO:0000313" key="2">
    <source>
        <dbReference type="Proteomes" id="UP000664859"/>
    </source>
</evidence>
<proteinExistence type="predicted"/>
<sequence length="164" mass="17747">MRKGLGTDWPTLNGCGDKAACFASIQDDPAAPVGYAECATGVCYADVEFQKAEPGERLLLVAACYADVEFQKTVPGERLLLETTEPNPGSNCGHWAESQLCGEILSTAAINKGAAVLPAFRGKPRLHVTSVTAGGLEDLGYEWIEPFESIYARRRREASRLRQL</sequence>
<gene>
    <name evidence="1" type="ORF">JKP88DRAFT_289288</name>
</gene>
<comment type="caution">
    <text evidence="1">The sequence shown here is derived from an EMBL/GenBank/DDBJ whole genome shotgun (WGS) entry which is preliminary data.</text>
</comment>
<name>A0A835Z4B1_9STRA</name>
<reference evidence="1" key="1">
    <citation type="submission" date="2021-02" db="EMBL/GenBank/DDBJ databases">
        <title>First Annotated Genome of the Yellow-green Alga Tribonema minus.</title>
        <authorList>
            <person name="Mahan K.M."/>
        </authorList>
    </citation>
    <scope>NUCLEOTIDE SEQUENCE</scope>
    <source>
        <strain evidence="1">UTEX B ZZ1240</strain>
    </source>
</reference>
<dbReference type="EMBL" id="JAFCMP010000133">
    <property type="protein sequence ID" value="KAG5185422.1"/>
    <property type="molecule type" value="Genomic_DNA"/>
</dbReference>
<protein>
    <submittedName>
        <fullName evidence="1">Uncharacterized protein</fullName>
    </submittedName>
</protein>